<dbReference type="AlphaFoldDB" id="A0A9P8C315"/>
<keyword evidence="1" id="KW-0732">Signal</keyword>
<dbReference type="Pfam" id="PF18647">
    <property type="entry name" value="Fungal_lectin_2"/>
    <property type="match status" value="1"/>
</dbReference>
<name>A0A9P8C315_9HELO</name>
<dbReference type="OrthoDB" id="3638023at2759"/>
<reference evidence="2" key="1">
    <citation type="journal article" date="2021" name="IMA Fungus">
        <title>Genomic characterization of three marine fungi, including Emericellopsis atlantica sp. nov. with signatures of a generalist lifestyle and marine biomass degradation.</title>
        <authorList>
            <person name="Hagestad O.C."/>
            <person name="Hou L."/>
            <person name="Andersen J.H."/>
            <person name="Hansen E.H."/>
            <person name="Altermark B."/>
            <person name="Li C."/>
            <person name="Kuhnert E."/>
            <person name="Cox R.J."/>
            <person name="Crous P.W."/>
            <person name="Spatafora J.W."/>
            <person name="Lail K."/>
            <person name="Amirebrahimi M."/>
            <person name="Lipzen A."/>
            <person name="Pangilinan J."/>
            <person name="Andreopoulos W."/>
            <person name="Hayes R.D."/>
            <person name="Ng V."/>
            <person name="Grigoriev I.V."/>
            <person name="Jackson S.A."/>
            <person name="Sutton T.D.S."/>
            <person name="Dobson A.D.W."/>
            <person name="Rama T."/>
        </authorList>
    </citation>
    <scope>NUCLEOTIDE SEQUENCE</scope>
    <source>
        <strain evidence="2">TRa018bII</strain>
    </source>
</reference>
<comment type="caution">
    <text evidence="2">The sequence shown here is derived from an EMBL/GenBank/DDBJ whole genome shotgun (WGS) entry which is preliminary data.</text>
</comment>
<feature type="signal peptide" evidence="1">
    <location>
        <begin position="1"/>
        <end position="26"/>
    </location>
</feature>
<evidence type="ECO:0000256" key="1">
    <source>
        <dbReference type="SAM" id="SignalP"/>
    </source>
</evidence>
<protein>
    <submittedName>
        <fullName evidence="2">Uncharacterized protein</fullName>
    </submittedName>
</protein>
<proteinExistence type="predicted"/>
<gene>
    <name evidence="2" type="ORF">BJ875DRAFT_497851</name>
</gene>
<evidence type="ECO:0000313" key="3">
    <source>
        <dbReference type="Proteomes" id="UP000824998"/>
    </source>
</evidence>
<keyword evidence="3" id="KW-1185">Reference proteome</keyword>
<organism evidence="2 3">
    <name type="scientific">Amylocarpus encephaloides</name>
    <dbReference type="NCBI Taxonomy" id="45428"/>
    <lineage>
        <taxon>Eukaryota</taxon>
        <taxon>Fungi</taxon>
        <taxon>Dikarya</taxon>
        <taxon>Ascomycota</taxon>
        <taxon>Pezizomycotina</taxon>
        <taxon>Leotiomycetes</taxon>
        <taxon>Helotiales</taxon>
        <taxon>Helotiales incertae sedis</taxon>
        <taxon>Amylocarpus</taxon>
    </lineage>
</organism>
<sequence>MARTTPNTSMLGFIAILLSTASITTAIPAPVPSMSHLNGGTLACGDRVNNDANNQFFATIANMQTATESFCGGLSKSGTTFSPTAGIPNYTEAFGVLPDIHLKVSYLGGGNKNCPTIDWSSSANLALCKRSFQAPINNCDTVNSAGKPNWKQGGSYQRDCIVYTISRS</sequence>
<accession>A0A9P8C315</accession>
<evidence type="ECO:0000313" key="2">
    <source>
        <dbReference type="EMBL" id="KAG9232019.1"/>
    </source>
</evidence>
<dbReference type="Proteomes" id="UP000824998">
    <property type="component" value="Unassembled WGS sequence"/>
</dbReference>
<dbReference type="EMBL" id="MU251569">
    <property type="protein sequence ID" value="KAG9232019.1"/>
    <property type="molecule type" value="Genomic_DNA"/>
</dbReference>
<feature type="chain" id="PRO_5040490147" evidence="1">
    <location>
        <begin position="27"/>
        <end position="168"/>
    </location>
</feature>